<dbReference type="EMBL" id="LDQC01000114">
    <property type="protein sequence ID" value="KTR02444.1"/>
    <property type="molecule type" value="Genomic_DNA"/>
</dbReference>
<dbReference type="PANTHER" id="PTHR30486:SF6">
    <property type="entry name" value="TYPE IV PILUS RETRACTATION ATPASE PILT"/>
    <property type="match status" value="1"/>
</dbReference>
<protein>
    <submittedName>
        <fullName evidence="3">Pilus assembly protein CpaF</fullName>
    </submittedName>
</protein>
<accession>A0A175RHQ7</accession>
<reference evidence="3 4" key="1">
    <citation type="journal article" date="2016" name="Front. Microbiol.">
        <title>Genomic Resource of Rice Seed Associated Bacteria.</title>
        <authorList>
            <person name="Midha S."/>
            <person name="Bansal K."/>
            <person name="Sharma S."/>
            <person name="Kumar N."/>
            <person name="Patil P.P."/>
            <person name="Chaudhry V."/>
            <person name="Patil P.B."/>
        </authorList>
    </citation>
    <scope>NUCLEOTIDE SEQUENCE [LARGE SCALE GENOMIC DNA]</scope>
    <source>
        <strain evidence="3 4">NS184</strain>
    </source>
</reference>
<dbReference type="CDD" id="cd01130">
    <property type="entry name" value="VirB11-like_ATPase"/>
    <property type="match status" value="1"/>
</dbReference>
<dbReference type="Gene3D" id="3.30.450.370">
    <property type="match status" value="1"/>
</dbReference>
<dbReference type="PATRIC" id="fig|33881.3.peg.187"/>
<dbReference type="Proteomes" id="UP000078252">
    <property type="component" value="Unassembled WGS sequence"/>
</dbReference>
<organism evidence="3 4">
    <name type="scientific">Curtobacterium luteum</name>
    <dbReference type="NCBI Taxonomy" id="33881"/>
    <lineage>
        <taxon>Bacteria</taxon>
        <taxon>Bacillati</taxon>
        <taxon>Actinomycetota</taxon>
        <taxon>Actinomycetes</taxon>
        <taxon>Micrococcales</taxon>
        <taxon>Microbacteriaceae</taxon>
        <taxon>Curtobacterium</taxon>
    </lineage>
</organism>
<dbReference type="GO" id="GO:0016887">
    <property type="term" value="F:ATP hydrolysis activity"/>
    <property type="evidence" value="ECO:0007669"/>
    <property type="project" value="InterPro"/>
</dbReference>
<evidence type="ECO:0000313" key="4">
    <source>
        <dbReference type="Proteomes" id="UP000078252"/>
    </source>
</evidence>
<dbReference type="InterPro" id="IPR001482">
    <property type="entry name" value="T2SS/T4SS_dom"/>
</dbReference>
<dbReference type="SUPFAM" id="SSF52540">
    <property type="entry name" value="P-loop containing nucleoside triphosphate hydrolases"/>
    <property type="match status" value="1"/>
</dbReference>
<dbReference type="InterPro" id="IPR027417">
    <property type="entry name" value="P-loop_NTPase"/>
</dbReference>
<sequence length="293" mass="31051">MTDVLAVGGRGTWIDRGTGLEPTDPVLGERRVRELGAALVARGGRHVDESTPMADVRHDDGIRVHVVLAPVAVTGTALSIRLPRPGHPTLAALERSGTFDRVPRRVVERAVAERRNVLVSGATGSGKTTLLAAMLAAVPHDERIVTVEDVAELRIDHPHVVALEARQANAEGSGAIDLARLLRESLRMRPDRVVVGECRGAEVRELVSALNTGHEGGAGTVHANGLPDVPARLEALGSLAGLDPPSLARQAVSAFDLVLHVERRRGVRRLAGVGTPVLGTDGRLGMRPVDGWR</sequence>
<evidence type="ECO:0000259" key="2">
    <source>
        <dbReference type="Pfam" id="PF00437"/>
    </source>
</evidence>
<gene>
    <name evidence="3" type="ORF">NS184_15895</name>
</gene>
<dbReference type="PANTHER" id="PTHR30486">
    <property type="entry name" value="TWITCHING MOTILITY PROTEIN PILT"/>
    <property type="match status" value="1"/>
</dbReference>
<evidence type="ECO:0000256" key="1">
    <source>
        <dbReference type="ARBA" id="ARBA00006611"/>
    </source>
</evidence>
<dbReference type="InterPro" id="IPR050921">
    <property type="entry name" value="T4SS_GSP_E_ATPase"/>
</dbReference>
<dbReference type="Pfam" id="PF00437">
    <property type="entry name" value="T2SSE"/>
    <property type="match status" value="1"/>
</dbReference>
<comment type="caution">
    <text evidence="3">The sequence shown here is derived from an EMBL/GenBank/DDBJ whole genome shotgun (WGS) entry which is preliminary data.</text>
</comment>
<dbReference type="Gene3D" id="3.40.50.300">
    <property type="entry name" value="P-loop containing nucleotide triphosphate hydrolases"/>
    <property type="match status" value="1"/>
</dbReference>
<comment type="similarity">
    <text evidence="1">Belongs to the GSP E family.</text>
</comment>
<name>A0A175RHQ7_9MICO</name>
<feature type="domain" description="Bacterial type II secretion system protein E" evidence="2">
    <location>
        <begin position="35"/>
        <end position="241"/>
    </location>
</feature>
<evidence type="ECO:0000313" key="3">
    <source>
        <dbReference type="EMBL" id="KTR02444.1"/>
    </source>
</evidence>
<proteinExistence type="inferred from homology"/>
<dbReference type="AlphaFoldDB" id="A0A175RHQ7"/>